<name>A0A7J6E960_CANSA</name>
<accession>A0A7J6E960</accession>
<feature type="compositionally biased region" description="Basic and acidic residues" evidence="1">
    <location>
        <begin position="85"/>
        <end position="96"/>
    </location>
</feature>
<dbReference type="PANTHER" id="PTHR31365:SF4">
    <property type="entry name" value="OS05G0179800 PROTEIN"/>
    <property type="match status" value="1"/>
</dbReference>
<comment type="caution">
    <text evidence="2">The sequence shown here is derived from an EMBL/GenBank/DDBJ whole genome shotgun (WGS) entry which is preliminary data.</text>
</comment>
<dbReference type="PANTHER" id="PTHR31365">
    <property type="entry name" value="EXPRESSED PROTEIN"/>
    <property type="match status" value="1"/>
</dbReference>
<dbReference type="EMBL" id="JAATIP010000275">
    <property type="protein sequence ID" value="KAF4354851.1"/>
    <property type="molecule type" value="Genomic_DNA"/>
</dbReference>
<feature type="compositionally biased region" description="Polar residues" evidence="1">
    <location>
        <begin position="1"/>
        <end position="13"/>
    </location>
</feature>
<feature type="compositionally biased region" description="Basic and acidic residues" evidence="1">
    <location>
        <begin position="123"/>
        <end position="152"/>
    </location>
</feature>
<feature type="region of interest" description="Disordered" evidence="1">
    <location>
        <begin position="1"/>
        <end position="96"/>
    </location>
</feature>
<dbReference type="Proteomes" id="UP000525078">
    <property type="component" value="Unassembled WGS sequence"/>
</dbReference>
<gene>
    <name evidence="2" type="ORF">F8388_018055</name>
</gene>
<protein>
    <submittedName>
        <fullName evidence="2">Uncharacterized protein</fullName>
    </submittedName>
</protein>
<feature type="region of interest" description="Disordered" evidence="1">
    <location>
        <begin position="112"/>
        <end position="194"/>
    </location>
</feature>
<sequence length="215" mass="23813">MAEAKTNSQMPTFSPSRSSSSRLLSRRLLYPSSLEYEEQNNTIDSDEEALDEVDDDAEDEHENDSEAPLQAEPVQNPSGAPLPPKESERQLSKKELKKKELEELEVVLAELGCSTISETGGQDDAHGAAREKKEENHNGEVDKKENAGESKSARKKKKKDKLKETRESQDQPDGSDVGNVADETVEAEKAEDLSAVDVKERLKKVTSMKKKKSSN</sequence>
<proteinExistence type="predicted"/>
<reference evidence="2 3" key="1">
    <citation type="journal article" date="2020" name="bioRxiv">
        <title>Sequence and annotation of 42 cannabis genomes reveals extensive copy number variation in cannabinoid synthesis and pathogen resistance genes.</title>
        <authorList>
            <person name="Mckernan K.J."/>
            <person name="Helbert Y."/>
            <person name="Kane L.T."/>
            <person name="Ebling H."/>
            <person name="Zhang L."/>
            <person name="Liu B."/>
            <person name="Eaton Z."/>
            <person name="Mclaughlin S."/>
            <person name="Kingan S."/>
            <person name="Baybayan P."/>
            <person name="Concepcion G."/>
            <person name="Jordan M."/>
            <person name="Riva A."/>
            <person name="Barbazuk W."/>
            <person name="Harkins T."/>
        </authorList>
    </citation>
    <scope>NUCLEOTIDE SEQUENCE [LARGE SCALE GENOMIC DNA]</scope>
    <source>
        <strain evidence="3">cv. Jamaican Lion 4</strain>
        <tissue evidence="2">Leaf</tissue>
    </source>
</reference>
<organism evidence="2 3">
    <name type="scientific">Cannabis sativa</name>
    <name type="common">Hemp</name>
    <name type="synonym">Marijuana</name>
    <dbReference type="NCBI Taxonomy" id="3483"/>
    <lineage>
        <taxon>Eukaryota</taxon>
        <taxon>Viridiplantae</taxon>
        <taxon>Streptophyta</taxon>
        <taxon>Embryophyta</taxon>
        <taxon>Tracheophyta</taxon>
        <taxon>Spermatophyta</taxon>
        <taxon>Magnoliopsida</taxon>
        <taxon>eudicotyledons</taxon>
        <taxon>Gunneridae</taxon>
        <taxon>Pentapetalae</taxon>
        <taxon>rosids</taxon>
        <taxon>fabids</taxon>
        <taxon>Rosales</taxon>
        <taxon>Cannabaceae</taxon>
        <taxon>Cannabis</taxon>
    </lineage>
</organism>
<evidence type="ECO:0000313" key="3">
    <source>
        <dbReference type="Proteomes" id="UP000525078"/>
    </source>
</evidence>
<feature type="compositionally biased region" description="Acidic residues" evidence="1">
    <location>
        <begin position="44"/>
        <end position="65"/>
    </location>
</feature>
<feature type="compositionally biased region" description="Low complexity" evidence="1">
    <location>
        <begin position="14"/>
        <end position="34"/>
    </location>
</feature>
<evidence type="ECO:0000313" key="2">
    <source>
        <dbReference type="EMBL" id="KAF4354851.1"/>
    </source>
</evidence>
<evidence type="ECO:0000256" key="1">
    <source>
        <dbReference type="SAM" id="MobiDB-lite"/>
    </source>
</evidence>
<dbReference type="AlphaFoldDB" id="A0A7J6E960"/>